<accession>A0A6P6XN21</accession>
<keyword evidence="5" id="KW-0328">Glycosyltransferase</keyword>
<dbReference type="GeneID" id="113789010"/>
<sequence length="178" mass="20747">MEKKYRKIFITVGTTRFDRLIESLLMPNVISALQQIGCEQLTIQYGRYNDLDQLNLFQMLPNISVKLFDYDYKSFEKYLQNSDLIIGHAGAGTVLEALRMNKSLLIVINNDLMDNHQQELADELAENNYVQCTDIENFPNILCKFNTKNIRPFPIHNPLLFRNFIQNLFNQETTTTTT</sequence>
<dbReference type="Pfam" id="PF04101">
    <property type="entry name" value="Glyco_tran_28_C"/>
    <property type="match status" value="1"/>
</dbReference>
<comment type="similarity">
    <text evidence="2">Belongs to the glycosyltransferase 28 family.</text>
</comment>
<evidence type="ECO:0000256" key="1">
    <source>
        <dbReference type="ARBA" id="ARBA00004240"/>
    </source>
</evidence>
<dbReference type="KEGG" id="dpte:113789010"/>
<evidence type="ECO:0000256" key="7">
    <source>
        <dbReference type="ARBA" id="ARBA00022824"/>
    </source>
</evidence>
<dbReference type="FunCoup" id="A0A6P6XN21">
    <property type="interactions" value="657"/>
</dbReference>
<evidence type="ECO:0000256" key="4">
    <source>
        <dbReference type="ARBA" id="ARBA00017468"/>
    </source>
</evidence>
<gene>
    <name evidence="10" type="primary">LOC113789010</name>
</gene>
<protein>
    <recommendedName>
        <fullName evidence="4">UDP-N-acetylglucosamine transferase subunit ALG13</fullName>
        <ecNumber evidence="3">2.4.1.141</ecNumber>
    </recommendedName>
</protein>
<dbReference type="OrthoDB" id="20273at2759"/>
<evidence type="ECO:0000313" key="9">
    <source>
        <dbReference type="Proteomes" id="UP000515146"/>
    </source>
</evidence>
<feature type="domain" description="Glycosyl transferase family 28 C-terminal" evidence="8">
    <location>
        <begin position="8"/>
        <end position="143"/>
    </location>
</feature>
<keyword evidence="9" id="KW-1185">Reference proteome</keyword>
<dbReference type="Proteomes" id="UP000515146">
    <property type="component" value="Unplaced"/>
</dbReference>
<proteinExistence type="inferred from homology"/>
<evidence type="ECO:0000256" key="3">
    <source>
        <dbReference type="ARBA" id="ARBA00012614"/>
    </source>
</evidence>
<dbReference type="GO" id="GO:0005783">
    <property type="term" value="C:endoplasmic reticulum"/>
    <property type="evidence" value="ECO:0007669"/>
    <property type="project" value="UniProtKB-SubCell"/>
</dbReference>
<dbReference type="InterPro" id="IPR007235">
    <property type="entry name" value="Glyco_trans_28_C"/>
</dbReference>
<dbReference type="RefSeq" id="XP_027194296.1">
    <property type="nucleotide sequence ID" value="XM_027338495.1"/>
</dbReference>
<dbReference type="GO" id="GO:0004577">
    <property type="term" value="F:N-acetylglucosaminyldiphosphodolichol N-acetylglucosaminyltransferase activity"/>
    <property type="evidence" value="ECO:0007669"/>
    <property type="project" value="UniProtKB-EC"/>
</dbReference>
<keyword evidence="7" id="KW-0256">Endoplasmic reticulum</keyword>
<dbReference type="AlphaFoldDB" id="A0A6P6XN21"/>
<evidence type="ECO:0000256" key="6">
    <source>
        <dbReference type="ARBA" id="ARBA00022679"/>
    </source>
</evidence>
<dbReference type="EC" id="2.4.1.141" evidence="3"/>
<dbReference type="InParanoid" id="A0A6P6XN21"/>
<dbReference type="GO" id="GO:0006488">
    <property type="term" value="P:dolichol-linked oligosaccharide biosynthetic process"/>
    <property type="evidence" value="ECO:0007669"/>
    <property type="project" value="InterPro"/>
</dbReference>
<reference evidence="10" key="1">
    <citation type="submission" date="2025-08" db="UniProtKB">
        <authorList>
            <consortium name="RefSeq"/>
        </authorList>
    </citation>
    <scope>IDENTIFICATION</scope>
    <source>
        <strain evidence="10">Airmid</strain>
    </source>
</reference>
<dbReference type="InterPro" id="IPR039042">
    <property type="entry name" value="Alg13-like"/>
</dbReference>
<dbReference type="PANTHER" id="PTHR12867">
    <property type="entry name" value="GLYCOSYL TRANSFERASE-RELATED"/>
    <property type="match status" value="1"/>
</dbReference>
<dbReference type="PANTHER" id="PTHR12867:SF6">
    <property type="entry name" value="N-ACETYLGLUCOSAMINYLDIPHOSPHODOLICHOL N-ACETYLGLUCOSAMINYLTRANSFERASE"/>
    <property type="match status" value="1"/>
</dbReference>
<keyword evidence="6" id="KW-0808">Transferase</keyword>
<dbReference type="Gene3D" id="3.40.50.2000">
    <property type="entry name" value="Glycogen Phosphorylase B"/>
    <property type="match status" value="1"/>
</dbReference>
<evidence type="ECO:0000256" key="5">
    <source>
        <dbReference type="ARBA" id="ARBA00022676"/>
    </source>
</evidence>
<evidence type="ECO:0000313" key="10">
    <source>
        <dbReference type="RefSeq" id="XP_027194296.1"/>
    </source>
</evidence>
<comment type="subcellular location">
    <subcellularLocation>
        <location evidence="1">Endoplasmic reticulum</location>
    </subcellularLocation>
</comment>
<evidence type="ECO:0000259" key="8">
    <source>
        <dbReference type="Pfam" id="PF04101"/>
    </source>
</evidence>
<dbReference type="OMA" id="QYKFRPN"/>
<organism evidence="9 10">
    <name type="scientific">Dermatophagoides pteronyssinus</name>
    <name type="common">European house dust mite</name>
    <dbReference type="NCBI Taxonomy" id="6956"/>
    <lineage>
        <taxon>Eukaryota</taxon>
        <taxon>Metazoa</taxon>
        <taxon>Ecdysozoa</taxon>
        <taxon>Arthropoda</taxon>
        <taxon>Chelicerata</taxon>
        <taxon>Arachnida</taxon>
        <taxon>Acari</taxon>
        <taxon>Acariformes</taxon>
        <taxon>Sarcoptiformes</taxon>
        <taxon>Astigmata</taxon>
        <taxon>Psoroptidia</taxon>
        <taxon>Analgoidea</taxon>
        <taxon>Pyroglyphidae</taxon>
        <taxon>Dermatophagoidinae</taxon>
        <taxon>Dermatophagoides</taxon>
    </lineage>
</organism>
<dbReference type="CTD" id="79868"/>
<dbReference type="SUPFAM" id="SSF53756">
    <property type="entry name" value="UDP-Glycosyltransferase/glycogen phosphorylase"/>
    <property type="match status" value="1"/>
</dbReference>
<name>A0A6P6XN21_DERPT</name>
<evidence type="ECO:0000256" key="2">
    <source>
        <dbReference type="ARBA" id="ARBA00006962"/>
    </source>
</evidence>